<evidence type="ECO:0000256" key="1">
    <source>
        <dbReference type="SAM" id="Coils"/>
    </source>
</evidence>
<feature type="region of interest" description="Disordered" evidence="2">
    <location>
        <begin position="53"/>
        <end position="79"/>
    </location>
</feature>
<evidence type="ECO:0000256" key="2">
    <source>
        <dbReference type="SAM" id="MobiDB-lite"/>
    </source>
</evidence>
<gene>
    <name evidence="3" type="primary">F7H2.14</name>
</gene>
<dbReference type="AlphaFoldDB" id="Q9LMQ4"/>
<sequence>MTGGDWIHEAMGDDSLVAEALICLLHAEPSLPETKSGGASDLKLKWSVRQPRTKAATLRKKGDHDTRASPTTPLSWSGATSFSGGGGGAAAAVDGFEESSGVVKLSEAVRSKVRSIISLWFICSTVFETSALLCSVCLTTIPLGMRRFDVPPHIEMMVIGVGGQVSRHDAWFLKLFAEFKPVKLPSHHRFNDEITPVHALIMRVASFMGREAFSWRIRFGGLITQTSVTTSPFKRSRKKKTLAQLKEEESVLLKERNGLRNELATMQDLLKQQRARNESLKKLQAESQKNDDSSFLLPDLNIALDNNSSPESLYGTS</sequence>
<accession>Q9LMQ4</accession>
<evidence type="ECO:0000313" key="3">
    <source>
        <dbReference type="EMBL" id="AAF82150.1"/>
    </source>
</evidence>
<dbReference type="PANTHER" id="PTHR35099:SF10">
    <property type="entry name" value="BZIP DOMAIN-CONTAINING PROTEIN"/>
    <property type="match status" value="1"/>
</dbReference>
<proteinExistence type="predicted"/>
<keyword evidence="1" id="KW-0175">Coiled coil</keyword>
<dbReference type="PANTHER" id="PTHR35099">
    <property type="entry name" value="OS02G0182700 PROTEIN"/>
    <property type="match status" value="1"/>
</dbReference>
<dbReference type="EMBL" id="AC034256">
    <property type="protein sequence ID" value="AAF82150.1"/>
    <property type="molecule type" value="Genomic_DNA"/>
</dbReference>
<dbReference type="ExpressionAtlas" id="Q9LMQ4">
    <property type="expression patterns" value="baseline and differential"/>
</dbReference>
<reference key="1">
    <citation type="journal article" date="2000" name="Nature">
        <title>Sequence and analysis of chromosome 1 of the plant Arabidopsis thaliana.</title>
        <authorList>
            <person name="Theologis A."/>
            <person name="Ecker J.R."/>
            <person name="Palm C.J."/>
            <person name="Federspiel N.A."/>
            <person name="Kaul S."/>
            <person name="White O."/>
            <person name="Alonso J."/>
            <person name="Altafi H."/>
            <person name="Araujo R."/>
            <person name="Bowman C.L."/>
            <person name="Brooks S.Y."/>
            <person name="Buehler E."/>
            <person name="Chan A."/>
            <person name="Chao Q."/>
            <person name="Chen H."/>
            <person name="Cheuk R.F."/>
            <person name="Chin C.W."/>
            <person name="Chung M.K."/>
            <person name="Conn L."/>
            <person name="Conway A.B."/>
            <person name="Conway A.R."/>
            <person name="Creasy T.H."/>
            <person name="Dewar K."/>
            <person name="Dunn P."/>
            <person name="Etgu P."/>
            <person name="Feldblyum T.V."/>
            <person name="Feng J."/>
            <person name="Fong B."/>
            <person name="Fujii C.Y."/>
            <person name="Gill J.E."/>
            <person name="Goldsmith A.D."/>
            <person name="Haas B."/>
            <person name="Hansen N.F."/>
            <person name="Hughes B."/>
            <person name="Huizar L."/>
            <person name="Hunter J.L."/>
            <person name="Jenkins J."/>
            <person name="Johnson-Hopson C."/>
            <person name="Khan S."/>
            <person name="Khaykin E."/>
            <person name="Kim C.J."/>
            <person name="Koo H.L."/>
            <person name="Kremenetskaia I."/>
            <person name="Kurtz D.B."/>
            <person name="Kwan A."/>
            <person name="Lam B."/>
            <person name="Langin-Hooper S."/>
            <person name="Lee A."/>
            <person name="Lee J.M."/>
            <person name="Lenz C.A."/>
            <person name="Li J.H."/>
            <person name="Li Y."/>
            <person name="Lin X."/>
            <person name="Liu S.X."/>
            <person name="Liu Z.A."/>
            <person name="Luros J.S."/>
            <person name="Maiti R."/>
            <person name="Marziali A."/>
            <person name="Militscher J."/>
            <person name="Miranda M."/>
            <person name="Nguyen M."/>
            <person name="Nierman W.C."/>
            <person name="Osborne B.I."/>
            <person name="Pai G."/>
            <person name="Peterson J."/>
            <person name="Pham P.K."/>
            <person name="Rizzo M."/>
            <person name="Rooney T."/>
            <person name="Rowley D."/>
            <person name="Sakano H."/>
            <person name="Salzberg S.L."/>
            <person name="Schwartz J.R."/>
            <person name="Shinn P."/>
            <person name="Southwick A.M."/>
            <person name="Sun H."/>
            <person name="Tallon L.J."/>
            <person name="Tambunga G."/>
            <person name="Toriumi M.J."/>
            <person name="Town C.D."/>
            <person name="Utterback T."/>
            <person name="Van Aken S."/>
            <person name="Vaysberg M."/>
            <person name="Vysotskaia V.S."/>
            <person name="Walker M."/>
            <person name="Wu D."/>
            <person name="Yu G."/>
            <person name="Fraser C.M."/>
            <person name="Venter J.C."/>
            <person name="Davis R.W."/>
        </authorList>
    </citation>
    <scope>NUCLEOTIDE SEQUENCE [LARGE SCALE GENOMIC DNA]</scope>
    <source>
        <strain>cv. Columbia</strain>
    </source>
</reference>
<dbReference type="PIR" id="D86292">
    <property type="entry name" value="D86292"/>
</dbReference>
<name>Q9LMQ4_ARATH</name>
<reference evidence="3" key="2">
    <citation type="submission" date="2000-07" db="EMBL/GenBank/DDBJ databases">
        <title>The sequence of BAC F7H2 from Arabidopsis thaliana chromosome 1.</title>
        <authorList>
            <person name="Liu S.X."/>
            <person name="Sakano H."/>
            <person name="Yu G."/>
            <person name="Etgu P."/>
            <person name="Lee J."/>
            <person name="Lenz C."/>
            <person name="Pham P."/>
            <person name="Toriumi M."/>
            <person name="Chan A."/>
            <person name="Chung M."/>
            <person name="Goldsmith A."/>
            <person name="Liu A."/>
            <person name="Smith A."/>
            <person name="Vaysberg M."/>
            <person name="Altafi H."/>
            <person name="Brooks S."/>
            <person name="Buehler E."/>
            <person name="Chao Q."/>
            <person name="Conn L."/>
            <person name="Conway A.B."/>
            <person name="Hansen N.F."/>
            <person name="Johnson-Hopson C."/>
            <person name="Khan S."/>
            <person name="Kim C."/>
            <person name="Lam B."/>
            <person name="Miranda M."/>
            <person name="Nguyen M."/>
            <person name="Palm C.J."/>
            <person name="Shinn P."/>
            <person name="Southwick A."/>
            <person name="Davis R.W."/>
            <person name="Ecker J.R."/>
            <person name="Federspiel N.A."/>
            <person name="Theologis A."/>
        </authorList>
    </citation>
    <scope>NUCLEOTIDE SEQUENCE</scope>
</reference>
<feature type="coiled-coil region" evidence="1">
    <location>
        <begin position="242"/>
        <end position="290"/>
    </location>
</feature>
<organism evidence="3">
    <name type="scientific">Arabidopsis thaliana</name>
    <name type="common">Mouse-ear cress</name>
    <dbReference type="NCBI Taxonomy" id="3702"/>
    <lineage>
        <taxon>Eukaryota</taxon>
        <taxon>Viridiplantae</taxon>
        <taxon>Streptophyta</taxon>
        <taxon>Embryophyta</taxon>
        <taxon>Tracheophyta</taxon>
        <taxon>Spermatophyta</taxon>
        <taxon>Magnoliopsida</taxon>
        <taxon>eudicotyledons</taxon>
        <taxon>Gunneridae</taxon>
        <taxon>Pentapetalae</taxon>
        <taxon>rosids</taxon>
        <taxon>malvids</taxon>
        <taxon>Brassicales</taxon>
        <taxon>Brassicaceae</taxon>
        <taxon>Camelineae</taxon>
        <taxon>Arabidopsis</taxon>
    </lineage>
</organism>
<protein>
    <submittedName>
        <fullName evidence="3">F7H2.14</fullName>
    </submittedName>
</protein>